<dbReference type="AlphaFoldDB" id="A0AAD7S3M7"/>
<protein>
    <submittedName>
        <fullName evidence="2">Uncharacterized protein</fullName>
    </submittedName>
</protein>
<evidence type="ECO:0000256" key="1">
    <source>
        <dbReference type="SAM" id="MobiDB-lite"/>
    </source>
</evidence>
<accession>A0AAD7S3M7</accession>
<sequence length="151" mass="16419">RERERESTAGRVLLQWRGVKGTAVSEADARAIGGRYYSAETITLTASSLDGPAHQGGHKRGEFTGWRLPTGTPMPFPEGMPCGARPIEVKYLVGCWLHPFSLFGQTGNQGTHLQRMPAKGHEDKSAPAMSFGEVPSGKSILERKSEKVILD</sequence>
<feature type="region of interest" description="Disordered" evidence="1">
    <location>
        <begin position="108"/>
        <end position="151"/>
    </location>
</feature>
<feature type="non-terminal residue" evidence="2">
    <location>
        <position position="151"/>
    </location>
</feature>
<evidence type="ECO:0000313" key="3">
    <source>
        <dbReference type="Proteomes" id="UP001221898"/>
    </source>
</evidence>
<keyword evidence="3" id="KW-1185">Reference proteome</keyword>
<name>A0AAD7S3M7_9TELE</name>
<feature type="compositionally biased region" description="Basic and acidic residues" evidence="1">
    <location>
        <begin position="140"/>
        <end position="151"/>
    </location>
</feature>
<organism evidence="2 3">
    <name type="scientific">Aldrovandia affinis</name>
    <dbReference type="NCBI Taxonomy" id="143900"/>
    <lineage>
        <taxon>Eukaryota</taxon>
        <taxon>Metazoa</taxon>
        <taxon>Chordata</taxon>
        <taxon>Craniata</taxon>
        <taxon>Vertebrata</taxon>
        <taxon>Euteleostomi</taxon>
        <taxon>Actinopterygii</taxon>
        <taxon>Neopterygii</taxon>
        <taxon>Teleostei</taxon>
        <taxon>Notacanthiformes</taxon>
        <taxon>Halosauridae</taxon>
        <taxon>Aldrovandia</taxon>
    </lineage>
</organism>
<reference evidence="2" key="1">
    <citation type="journal article" date="2023" name="Science">
        <title>Genome structures resolve the early diversification of teleost fishes.</title>
        <authorList>
            <person name="Parey E."/>
            <person name="Louis A."/>
            <person name="Montfort J."/>
            <person name="Bouchez O."/>
            <person name="Roques C."/>
            <person name="Iampietro C."/>
            <person name="Lluch J."/>
            <person name="Castinel A."/>
            <person name="Donnadieu C."/>
            <person name="Desvignes T."/>
            <person name="Floi Bucao C."/>
            <person name="Jouanno E."/>
            <person name="Wen M."/>
            <person name="Mejri S."/>
            <person name="Dirks R."/>
            <person name="Jansen H."/>
            <person name="Henkel C."/>
            <person name="Chen W.J."/>
            <person name="Zahm M."/>
            <person name="Cabau C."/>
            <person name="Klopp C."/>
            <person name="Thompson A.W."/>
            <person name="Robinson-Rechavi M."/>
            <person name="Braasch I."/>
            <person name="Lecointre G."/>
            <person name="Bobe J."/>
            <person name="Postlethwait J.H."/>
            <person name="Berthelot C."/>
            <person name="Roest Crollius H."/>
            <person name="Guiguen Y."/>
        </authorList>
    </citation>
    <scope>NUCLEOTIDE SEQUENCE</scope>
    <source>
        <strain evidence="2">NC1722</strain>
    </source>
</reference>
<dbReference type="EMBL" id="JAINUG010000117">
    <property type="protein sequence ID" value="KAJ8395363.1"/>
    <property type="molecule type" value="Genomic_DNA"/>
</dbReference>
<feature type="region of interest" description="Disordered" evidence="1">
    <location>
        <begin position="48"/>
        <end position="72"/>
    </location>
</feature>
<proteinExistence type="predicted"/>
<evidence type="ECO:0000313" key="2">
    <source>
        <dbReference type="EMBL" id="KAJ8395363.1"/>
    </source>
</evidence>
<dbReference type="Proteomes" id="UP001221898">
    <property type="component" value="Unassembled WGS sequence"/>
</dbReference>
<comment type="caution">
    <text evidence="2">The sequence shown here is derived from an EMBL/GenBank/DDBJ whole genome shotgun (WGS) entry which is preliminary data.</text>
</comment>
<gene>
    <name evidence="2" type="ORF">AAFF_G00033480</name>
</gene>